<feature type="region of interest" description="Disordered" evidence="1">
    <location>
        <begin position="139"/>
        <end position="175"/>
    </location>
</feature>
<protein>
    <submittedName>
        <fullName evidence="2">Uncharacterized protein</fullName>
    </submittedName>
</protein>
<comment type="caution">
    <text evidence="2">The sequence shown here is derived from an EMBL/GenBank/DDBJ whole genome shotgun (WGS) entry which is preliminary data.</text>
</comment>
<dbReference type="EMBL" id="JAKOGI010000057">
    <property type="protein sequence ID" value="KAJ8446284.1"/>
    <property type="molecule type" value="Genomic_DNA"/>
</dbReference>
<organism evidence="2 3">
    <name type="scientific">Carnegiea gigantea</name>
    <dbReference type="NCBI Taxonomy" id="171969"/>
    <lineage>
        <taxon>Eukaryota</taxon>
        <taxon>Viridiplantae</taxon>
        <taxon>Streptophyta</taxon>
        <taxon>Embryophyta</taxon>
        <taxon>Tracheophyta</taxon>
        <taxon>Spermatophyta</taxon>
        <taxon>Magnoliopsida</taxon>
        <taxon>eudicotyledons</taxon>
        <taxon>Gunneridae</taxon>
        <taxon>Pentapetalae</taxon>
        <taxon>Caryophyllales</taxon>
        <taxon>Cactineae</taxon>
        <taxon>Cactaceae</taxon>
        <taxon>Cactoideae</taxon>
        <taxon>Echinocereeae</taxon>
        <taxon>Carnegiea</taxon>
    </lineage>
</organism>
<reference evidence="2" key="1">
    <citation type="submission" date="2022-04" db="EMBL/GenBank/DDBJ databases">
        <title>Carnegiea gigantea Genome sequencing and assembly v2.</title>
        <authorList>
            <person name="Copetti D."/>
            <person name="Sanderson M.J."/>
            <person name="Burquez A."/>
            <person name="Wojciechowski M.F."/>
        </authorList>
    </citation>
    <scope>NUCLEOTIDE SEQUENCE</scope>
    <source>
        <strain evidence="2">SGP5-SGP5p</strain>
        <tissue evidence="2">Aerial part</tissue>
    </source>
</reference>
<accession>A0A9Q1KMJ7</accession>
<evidence type="ECO:0000256" key="1">
    <source>
        <dbReference type="SAM" id="MobiDB-lite"/>
    </source>
</evidence>
<keyword evidence="3" id="KW-1185">Reference proteome</keyword>
<dbReference type="Proteomes" id="UP001153076">
    <property type="component" value="Unassembled WGS sequence"/>
</dbReference>
<dbReference type="AlphaFoldDB" id="A0A9Q1KMJ7"/>
<proteinExistence type="predicted"/>
<gene>
    <name evidence="2" type="ORF">Cgig2_005815</name>
</gene>
<sequence length="175" mass="19638">MYSEFVLKGLSADLERQSFIEGVLSSGNTWVSFLVPDGFPSFLTSNLRRAARPPRPLPKDYRHLCLYFLLEDAKDDTRDFQIPELVQAIFYAMVVNEALELHILSRGSTKGLKSAFTGLRWSTFESRLKANRSTLIAARRPWPSDAGMGPLLASGQEESSRSNDKPPLPSEDDDE</sequence>
<evidence type="ECO:0000313" key="2">
    <source>
        <dbReference type="EMBL" id="KAJ8446284.1"/>
    </source>
</evidence>
<evidence type="ECO:0000313" key="3">
    <source>
        <dbReference type="Proteomes" id="UP001153076"/>
    </source>
</evidence>
<name>A0A9Q1KMJ7_9CARY</name>